<dbReference type="SUPFAM" id="SSF102588">
    <property type="entry name" value="LmbE-like"/>
    <property type="match status" value="1"/>
</dbReference>
<proteinExistence type="predicted"/>
<dbReference type="AlphaFoldDB" id="A0A7M2WXG7"/>
<organism evidence="1 2">
    <name type="scientific">Humisphaera borealis</name>
    <dbReference type="NCBI Taxonomy" id="2807512"/>
    <lineage>
        <taxon>Bacteria</taxon>
        <taxon>Pseudomonadati</taxon>
        <taxon>Planctomycetota</taxon>
        <taxon>Phycisphaerae</taxon>
        <taxon>Tepidisphaerales</taxon>
        <taxon>Tepidisphaeraceae</taxon>
        <taxon>Humisphaera</taxon>
    </lineage>
</organism>
<dbReference type="RefSeq" id="WP_206293249.1">
    <property type="nucleotide sequence ID" value="NZ_CP063458.1"/>
</dbReference>
<evidence type="ECO:0000313" key="2">
    <source>
        <dbReference type="Proteomes" id="UP000593765"/>
    </source>
</evidence>
<dbReference type="InterPro" id="IPR003737">
    <property type="entry name" value="GlcNAc_PI_deacetylase-related"/>
</dbReference>
<dbReference type="PANTHER" id="PTHR12993">
    <property type="entry name" value="N-ACETYLGLUCOSAMINYL-PHOSPHATIDYLINOSITOL DE-N-ACETYLASE-RELATED"/>
    <property type="match status" value="1"/>
</dbReference>
<keyword evidence="2" id="KW-1185">Reference proteome</keyword>
<sequence>MNLLPGESAGNVVVISPHPDDESIGCGGTIRRHVMAGDKVTLLFLTSGEGGGHGRPASETGPLREQEATTAGTLLGVAHIDFWRLPDGKVRSDQTLVFRLAEYLKSIDARAVFVTHEAEAHPDHRAAARLVRRAAGELIEQRIEPPALWGYEVWTPMQEFEYVVDISEQLTVKLEAVRAHKSQCAVMRFDESAQGLARYRGEMHSWPGGDYAEVFQEPPPIRARRAAQGRSVGRQAGGRK</sequence>
<evidence type="ECO:0000313" key="1">
    <source>
        <dbReference type="EMBL" id="QOV90176.1"/>
    </source>
</evidence>
<protein>
    <submittedName>
        <fullName evidence="1">PIG-L family deacetylase</fullName>
    </submittedName>
</protein>
<dbReference type="PANTHER" id="PTHR12993:SF30">
    <property type="entry name" value="N-ACETYL-ALPHA-D-GLUCOSAMINYL L-MALATE DEACETYLASE 1"/>
    <property type="match status" value="1"/>
</dbReference>
<dbReference type="EMBL" id="CP063458">
    <property type="protein sequence ID" value="QOV90176.1"/>
    <property type="molecule type" value="Genomic_DNA"/>
</dbReference>
<dbReference type="KEGG" id="hbs:IPV69_02025"/>
<gene>
    <name evidence="1" type="ORF">IPV69_02025</name>
</gene>
<dbReference type="Gene3D" id="3.40.50.10320">
    <property type="entry name" value="LmbE-like"/>
    <property type="match status" value="1"/>
</dbReference>
<accession>A0A7M2WXG7</accession>
<dbReference type="GO" id="GO:0016811">
    <property type="term" value="F:hydrolase activity, acting on carbon-nitrogen (but not peptide) bonds, in linear amides"/>
    <property type="evidence" value="ECO:0007669"/>
    <property type="project" value="TreeGrafter"/>
</dbReference>
<dbReference type="Proteomes" id="UP000593765">
    <property type="component" value="Chromosome"/>
</dbReference>
<dbReference type="InterPro" id="IPR024078">
    <property type="entry name" value="LmbE-like_dom_sf"/>
</dbReference>
<name>A0A7M2WXG7_9BACT</name>
<dbReference type="Pfam" id="PF02585">
    <property type="entry name" value="PIG-L"/>
    <property type="match status" value="1"/>
</dbReference>
<reference evidence="1 2" key="1">
    <citation type="submission" date="2020-10" db="EMBL/GenBank/DDBJ databases">
        <title>Wide distribution of Phycisphaera-like planctomycetes from WD2101 soil group in peatlands and genome analysis of the first cultivated representative.</title>
        <authorList>
            <person name="Dedysh S.N."/>
            <person name="Beletsky A.V."/>
            <person name="Ivanova A."/>
            <person name="Kulichevskaya I.S."/>
            <person name="Suzina N.E."/>
            <person name="Philippov D.A."/>
            <person name="Rakitin A.L."/>
            <person name="Mardanov A.V."/>
            <person name="Ravin N.V."/>
        </authorList>
    </citation>
    <scope>NUCLEOTIDE SEQUENCE [LARGE SCALE GENOMIC DNA]</scope>
    <source>
        <strain evidence="1 2">M1803</strain>
    </source>
</reference>